<dbReference type="AlphaFoldDB" id="A0A2P2J9L1"/>
<evidence type="ECO:0000313" key="1">
    <source>
        <dbReference type="EMBL" id="MBW90162.1"/>
    </source>
</evidence>
<accession>A0A2P2J9L1</accession>
<reference evidence="1" key="1">
    <citation type="submission" date="2018-02" db="EMBL/GenBank/DDBJ databases">
        <title>Rhizophora mucronata_Transcriptome.</title>
        <authorList>
            <person name="Meera S.P."/>
            <person name="Sreeshan A."/>
            <person name="Augustine A."/>
        </authorList>
    </citation>
    <scope>NUCLEOTIDE SEQUENCE</scope>
    <source>
        <tissue evidence="1">Leaf</tissue>
    </source>
</reference>
<protein>
    <submittedName>
        <fullName evidence="1">Uncharacterized protein</fullName>
    </submittedName>
</protein>
<sequence>MFHVHMTASKFQVISTSSSERAEGTAANANTMAQRMVSRALLSAGTKPESVDTATTTPVAAIKPSSKAAVSDRDADTTNVLAVSDRYANGLNIV</sequence>
<name>A0A2P2J9L1_RHIMU</name>
<dbReference type="EMBL" id="GGEC01009679">
    <property type="protein sequence ID" value="MBW90162.1"/>
    <property type="molecule type" value="Transcribed_RNA"/>
</dbReference>
<proteinExistence type="predicted"/>
<organism evidence="1">
    <name type="scientific">Rhizophora mucronata</name>
    <name type="common">Asiatic mangrove</name>
    <dbReference type="NCBI Taxonomy" id="61149"/>
    <lineage>
        <taxon>Eukaryota</taxon>
        <taxon>Viridiplantae</taxon>
        <taxon>Streptophyta</taxon>
        <taxon>Embryophyta</taxon>
        <taxon>Tracheophyta</taxon>
        <taxon>Spermatophyta</taxon>
        <taxon>Magnoliopsida</taxon>
        <taxon>eudicotyledons</taxon>
        <taxon>Gunneridae</taxon>
        <taxon>Pentapetalae</taxon>
        <taxon>rosids</taxon>
        <taxon>fabids</taxon>
        <taxon>Malpighiales</taxon>
        <taxon>Rhizophoraceae</taxon>
        <taxon>Rhizophora</taxon>
    </lineage>
</organism>